<sequence length="109" mass="12717">MDFVLIFLLLVIFIASIYFDDGEKFLSYMRPIHALPYSKSRYYRRDYVPLVVLPPGYTDINLTHKNSKTGIPIINSNDYCSENPHCYPCPNWKYIGHPMCSGFSNKNKK</sequence>
<proteinExistence type="predicted"/>
<accession>A0A6C0JEZ1</accession>
<name>A0A6C0JEZ1_9ZZZZ</name>
<reference evidence="1" key="1">
    <citation type="journal article" date="2020" name="Nature">
        <title>Giant virus diversity and host interactions through global metagenomics.</title>
        <authorList>
            <person name="Schulz F."/>
            <person name="Roux S."/>
            <person name="Paez-Espino D."/>
            <person name="Jungbluth S."/>
            <person name="Walsh D.A."/>
            <person name="Denef V.J."/>
            <person name="McMahon K.D."/>
            <person name="Konstantinidis K.T."/>
            <person name="Eloe-Fadrosh E.A."/>
            <person name="Kyrpides N.C."/>
            <person name="Woyke T."/>
        </authorList>
    </citation>
    <scope>NUCLEOTIDE SEQUENCE</scope>
    <source>
        <strain evidence="1">GVMAG-M-3300026093-6</strain>
    </source>
</reference>
<dbReference type="AlphaFoldDB" id="A0A6C0JEZ1"/>
<evidence type="ECO:0000313" key="1">
    <source>
        <dbReference type="EMBL" id="QHU03400.1"/>
    </source>
</evidence>
<dbReference type="EMBL" id="MN740376">
    <property type="protein sequence ID" value="QHU03400.1"/>
    <property type="molecule type" value="Genomic_DNA"/>
</dbReference>
<protein>
    <submittedName>
        <fullName evidence="1">Uncharacterized protein</fullName>
    </submittedName>
</protein>
<organism evidence="1">
    <name type="scientific">viral metagenome</name>
    <dbReference type="NCBI Taxonomy" id="1070528"/>
    <lineage>
        <taxon>unclassified sequences</taxon>
        <taxon>metagenomes</taxon>
        <taxon>organismal metagenomes</taxon>
    </lineage>
</organism>